<feature type="region of interest" description="Disordered" evidence="1">
    <location>
        <begin position="84"/>
        <end position="108"/>
    </location>
</feature>
<feature type="region of interest" description="Disordered" evidence="1">
    <location>
        <begin position="157"/>
        <end position="182"/>
    </location>
</feature>
<feature type="transmembrane region" description="Helical" evidence="2">
    <location>
        <begin position="190"/>
        <end position="207"/>
    </location>
</feature>
<keyword evidence="2" id="KW-1133">Transmembrane helix</keyword>
<name>A0ABT2JRX2_9ACTN</name>
<dbReference type="RefSeq" id="WP_260217965.1">
    <property type="nucleotide sequence ID" value="NZ_JAJAGO010000005.1"/>
</dbReference>
<evidence type="ECO:0000256" key="1">
    <source>
        <dbReference type="SAM" id="MobiDB-lite"/>
    </source>
</evidence>
<keyword evidence="2" id="KW-0812">Transmembrane</keyword>
<gene>
    <name evidence="3" type="ORF">LHJ74_12085</name>
</gene>
<accession>A0ABT2JRX2</accession>
<sequence length="366" mass="36571">MDNRDISDSGRASPGRRIELNVPQVAGSAAAAVTGAILASGLSVYGTIIGAGVVSVVATTGGALYQHLFKRTSEQIREAARPLPRRVPRRGPAAGPAVPPALRGDNHPDVVDETPDMPGTPVSGLPADAEYSRAIPAVAEAEAEAEAEPLSGAAETRVLPAGPSGVGGRREEFGEATEHGRTRRTLRARLAVSAGVFALAMGAITGLEVATDSSLFGWWHGDDKGGTTIGRAVGGDRGGQRDRQQEREESPRQPAPGPSGQGGSDAPRGEEGERAPGPQREEGSGGTGGTSGAPSAEPDGGADEGNPGGSPAEEPRPGTPQPSGTTGTDDQPDPDSGGSGPGTEDEVPAPAPSGDAGGPQGTEGTP</sequence>
<evidence type="ECO:0000313" key="3">
    <source>
        <dbReference type="EMBL" id="MCT2590638.1"/>
    </source>
</evidence>
<keyword evidence="4" id="KW-1185">Reference proteome</keyword>
<comment type="caution">
    <text evidence="3">The sequence shown here is derived from an EMBL/GenBank/DDBJ whole genome shotgun (WGS) entry which is preliminary data.</text>
</comment>
<feature type="compositionally biased region" description="Gly residues" evidence="1">
    <location>
        <begin position="355"/>
        <end position="366"/>
    </location>
</feature>
<feature type="compositionally biased region" description="Basic and acidic residues" evidence="1">
    <location>
        <begin position="267"/>
        <end position="283"/>
    </location>
</feature>
<protein>
    <submittedName>
        <fullName evidence="3">Uncharacterized protein</fullName>
    </submittedName>
</protein>
<feature type="region of interest" description="Disordered" evidence="1">
    <location>
        <begin position="221"/>
        <end position="366"/>
    </location>
</feature>
<dbReference type="EMBL" id="JAJAGO010000005">
    <property type="protein sequence ID" value="MCT2590638.1"/>
    <property type="molecule type" value="Genomic_DNA"/>
</dbReference>
<feature type="compositionally biased region" description="Basic and acidic residues" evidence="1">
    <location>
        <begin position="238"/>
        <end position="251"/>
    </location>
</feature>
<dbReference type="Proteomes" id="UP001156389">
    <property type="component" value="Unassembled WGS sequence"/>
</dbReference>
<feature type="compositionally biased region" description="Basic and acidic residues" evidence="1">
    <location>
        <begin position="168"/>
        <end position="180"/>
    </location>
</feature>
<organism evidence="3 4">
    <name type="scientific">Streptomyces gossypii</name>
    <dbReference type="NCBI Taxonomy" id="2883101"/>
    <lineage>
        <taxon>Bacteria</taxon>
        <taxon>Bacillati</taxon>
        <taxon>Actinomycetota</taxon>
        <taxon>Actinomycetes</taxon>
        <taxon>Kitasatosporales</taxon>
        <taxon>Streptomycetaceae</taxon>
        <taxon>Streptomyces</taxon>
    </lineage>
</organism>
<feature type="compositionally biased region" description="Low complexity" evidence="1">
    <location>
        <begin position="90"/>
        <end position="103"/>
    </location>
</feature>
<evidence type="ECO:0000256" key="2">
    <source>
        <dbReference type="SAM" id="Phobius"/>
    </source>
</evidence>
<evidence type="ECO:0000313" key="4">
    <source>
        <dbReference type="Proteomes" id="UP001156389"/>
    </source>
</evidence>
<keyword evidence="2" id="KW-0472">Membrane</keyword>
<reference evidence="3 4" key="1">
    <citation type="submission" date="2021-10" db="EMBL/GenBank/DDBJ databases">
        <title>Streptomyces gossypii sp. nov., isolated from soil collected from cotton field.</title>
        <authorList>
            <person name="Ge X."/>
            <person name="Chen X."/>
            <person name="Liu W."/>
        </authorList>
    </citation>
    <scope>NUCLEOTIDE SEQUENCE [LARGE SCALE GENOMIC DNA]</scope>
    <source>
        <strain evidence="3 4">N2-109</strain>
    </source>
</reference>
<feature type="transmembrane region" description="Helical" evidence="2">
    <location>
        <begin position="44"/>
        <end position="65"/>
    </location>
</feature>
<feature type="transmembrane region" description="Helical" evidence="2">
    <location>
        <begin position="20"/>
        <end position="38"/>
    </location>
</feature>
<proteinExistence type="predicted"/>